<sequence length="386" mass="41481">MAPRPYTNEDIRAFSYPLCRPGATDTVGYIGKVHTCRPGDSEPQQPHLTLLRTWYWIDEPSGLLGQTNVSSSPIRPDFLPRHADGSEPGHFQKKFEWPWPHMTPARLQETIRVRRMTKSQQANGDSCGVGAQDGVEGGDVHDDDGGDRTGAKRPGTFASHTATVGAYVVGAGPDGGINTYLGVPGATEEARARVPEGGCPPPGSPWPLEFFIKDGAGCRWAGVVNYDTSSGGLHCCWLTKELQLAVDPAARGVLDTVGPKVPPRRGFLPADSGGDGWGLPAGSRGTAARTWVGEEGLLLTEEGLEAMWSPPQENSLPAGHVLLRMVDETYLLCPANNIALPPGGGPLLFEFGARNVAPPGSRGFRRVAVRFEPDGLLQEVRYERFD</sequence>
<reference evidence="2" key="1">
    <citation type="journal article" date="2020" name="bioRxiv">
        <title>Comparative genomics of Chlamydomonas.</title>
        <authorList>
            <person name="Craig R.J."/>
            <person name="Hasan A.R."/>
            <person name="Ness R.W."/>
            <person name="Keightley P.D."/>
        </authorList>
    </citation>
    <scope>NUCLEOTIDE SEQUENCE</scope>
    <source>
        <strain evidence="2">SAG 7.73</strain>
    </source>
</reference>
<keyword evidence="3" id="KW-1185">Reference proteome</keyword>
<organism evidence="2 3">
    <name type="scientific">Chlamydomonas incerta</name>
    <dbReference type="NCBI Taxonomy" id="51695"/>
    <lineage>
        <taxon>Eukaryota</taxon>
        <taxon>Viridiplantae</taxon>
        <taxon>Chlorophyta</taxon>
        <taxon>core chlorophytes</taxon>
        <taxon>Chlorophyceae</taxon>
        <taxon>CS clade</taxon>
        <taxon>Chlamydomonadales</taxon>
        <taxon>Chlamydomonadaceae</taxon>
        <taxon>Chlamydomonas</taxon>
    </lineage>
</organism>
<proteinExistence type="predicted"/>
<evidence type="ECO:0000313" key="2">
    <source>
        <dbReference type="EMBL" id="KAG2426952.1"/>
    </source>
</evidence>
<protein>
    <submittedName>
        <fullName evidence="2">Uncharacterized protein</fullName>
    </submittedName>
</protein>
<dbReference type="AlphaFoldDB" id="A0A835SGT2"/>
<dbReference type="Proteomes" id="UP000650467">
    <property type="component" value="Unassembled WGS sequence"/>
</dbReference>
<name>A0A835SGT2_CHLIN</name>
<evidence type="ECO:0000256" key="1">
    <source>
        <dbReference type="SAM" id="MobiDB-lite"/>
    </source>
</evidence>
<dbReference type="EMBL" id="JAEHOC010000044">
    <property type="protein sequence ID" value="KAG2426952.1"/>
    <property type="molecule type" value="Genomic_DNA"/>
</dbReference>
<feature type="region of interest" description="Disordered" evidence="1">
    <location>
        <begin position="119"/>
        <end position="157"/>
    </location>
</feature>
<dbReference type="OrthoDB" id="527883at2759"/>
<evidence type="ECO:0000313" key="3">
    <source>
        <dbReference type="Proteomes" id="UP000650467"/>
    </source>
</evidence>
<gene>
    <name evidence="2" type="ORF">HXX76_012737</name>
</gene>
<comment type="caution">
    <text evidence="2">The sequence shown here is derived from an EMBL/GenBank/DDBJ whole genome shotgun (WGS) entry which is preliminary data.</text>
</comment>
<accession>A0A835SGT2</accession>